<name>A0A0E9SZ44_ANGAN</name>
<dbReference type="EMBL" id="GBXM01062040">
    <property type="protein sequence ID" value="JAH46537.1"/>
    <property type="molecule type" value="Transcribed_RNA"/>
</dbReference>
<dbReference type="AlphaFoldDB" id="A0A0E9SZ44"/>
<reference evidence="1" key="2">
    <citation type="journal article" date="2015" name="Fish Shellfish Immunol.">
        <title>Early steps in the European eel (Anguilla anguilla)-Vibrio vulnificus interaction in the gills: Role of the RtxA13 toxin.</title>
        <authorList>
            <person name="Callol A."/>
            <person name="Pajuelo D."/>
            <person name="Ebbesson L."/>
            <person name="Teles M."/>
            <person name="MacKenzie S."/>
            <person name="Amaro C."/>
        </authorList>
    </citation>
    <scope>NUCLEOTIDE SEQUENCE</scope>
</reference>
<organism evidence="1">
    <name type="scientific">Anguilla anguilla</name>
    <name type="common">European freshwater eel</name>
    <name type="synonym">Muraena anguilla</name>
    <dbReference type="NCBI Taxonomy" id="7936"/>
    <lineage>
        <taxon>Eukaryota</taxon>
        <taxon>Metazoa</taxon>
        <taxon>Chordata</taxon>
        <taxon>Craniata</taxon>
        <taxon>Vertebrata</taxon>
        <taxon>Euteleostomi</taxon>
        <taxon>Actinopterygii</taxon>
        <taxon>Neopterygii</taxon>
        <taxon>Teleostei</taxon>
        <taxon>Anguilliformes</taxon>
        <taxon>Anguillidae</taxon>
        <taxon>Anguilla</taxon>
    </lineage>
</organism>
<evidence type="ECO:0000313" key="1">
    <source>
        <dbReference type="EMBL" id="JAH46537.1"/>
    </source>
</evidence>
<proteinExistence type="predicted"/>
<reference evidence="1" key="1">
    <citation type="submission" date="2014-11" db="EMBL/GenBank/DDBJ databases">
        <authorList>
            <person name="Amaro Gonzalez C."/>
        </authorList>
    </citation>
    <scope>NUCLEOTIDE SEQUENCE</scope>
</reference>
<accession>A0A0E9SZ44</accession>
<protein>
    <submittedName>
        <fullName evidence="1">Uncharacterized protein</fullName>
    </submittedName>
</protein>
<sequence length="16" mass="1868">MDSFFFLSCQQSLESV</sequence>